<accession>A0AA36MH13</accession>
<evidence type="ECO:0000313" key="2">
    <source>
        <dbReference type="EMBL" id="CAJ0609815.1"/>
    </source>
</evidence>
<organism evidence="2 3">
    <name type="scientific">Cylicocyclus nassatus</name>
    <name type="common">Nematode worm</name>
    <dbReference type="NCBI Taxonomy" id="53992"/>
    <lineage>
        <taxon>Eukaryota</taxon>
        <taxon>Metazoa</taxon>
        <taxon>Ecdysozoa</taxon>
        <taxon>Nematoda</taxon>
        <taxon>Chromadorea</taxon>
        <taxon>Rhabditida</taxon>
        <taxon>Rhabditina</taxon>
        <taxon>Rhabditomorpha</taxon>
        <taxon>Strongyloidea</taxon>
        <taxon>Strongylidae</taxon>
        <taxon>Cylicocyclus</taxon>
    </lineage>
</organism>
<feature type="compositionally biased region" description="Basic and acidic residues" evidence="1">
    <location>
        <begin position="144"/>
        <end position="153"/>
    </location>
</feature>
<name>A0AA36MH13_CYLNA</name>
<feature type="compositionally biased region" description="Low complexity" evidence="1">
    <location>
        <begin position="84"/>
        <end position="103"/>
    </location>
</feature>
<dbReference type="Proteomes" id="UP001176961">
    <property type="component" value="Unassembled WGS sequence"/>
</dbReference>
<sequence length="153" mass="16606">MLQLNNKRIPEGQLECCQIASRLKSHEMSLGKSPYPSIQMSKTGSSAFHMRPAGPDPVDSVTHPDDTDCRSLVLLDSLDGTGPSFSLKKSSIDSDSIQDTHSSCGSSTRTTQGSSHVSRMSPASFCQNPDRLHQFDSFNSDPSLEQHKPGDLV</sequence>
<feature type="region of interest" description="Disordered" evidence="1">
    <location>
        <begin position="29"/>
        <end position="65"/>
    </location>
</feature>
<comment type="caution">
    <text evidence="2">The sequence shown here is derived from an EMBL/GenBank/DDBJ whole genome shotgun (WGS) entry which is preliminary data.</text>
</comment>
<gene>
    <name evidence="2" type="ORF">CYNAS_LOCUS21798</name>
</gene>
<dbReference type="AlphaFoldDB" id="A0AA36MH13"/>
<protein>
    <submittedName>
        <fullName evidence="2">Uncharacterized protein</fullName>
    </submittedName>
</protein>
<feature type="compositionally biased region" description="Polar residues" evidence="1">
    <location>
        <begin position="36"/>
        <end position="46"/>
    </location>
</feature>
<proteinExistence type="predicted"/>
<evidence type="ECO:0000313" key="3">
    <source>
        <dbReference type="Proteomes" id="UP001176961"/>
    </source>
</evidence>
<keyword evidence="3" id="KW-1185">Reference proteome</keyword>
<evidence type="ECO:0000256" key="1">
    <source>
        <dbReference type="SAM" id="MobiDB-lite"/>
    </source>
</evidence>
<feature type="region of interest" description="Disordered" evidence="1">
    <location>
        <begin position="79"/>
        <end position="153"/>
    </location>
</feature>
<reference evidence="2" key="1">
    <citation type="submission" date="2023-07" db="EMBL/GenBank/DDBJ databases">
        <authorList>
            <consortium name="CYATHOMIX"/>
        </authorList>
    </citation>
    <scope>NUCLEOTIDE SEQUENCE</scope>
    <source>
        <strain evidence="2">N/A</strain>
    </source>
</reference>
<feature type="compositionally biased region" description="Polar residues" evidence="1">
    <location>
        <begin position="104"/>
        <end position="118"/>
    </location>
</feature>
<dbReference type="EMBL" id="CATQJL010000326">
    <property type="protein sequence ID" value="CAJ0609815.1"/>
    <property type="molecule type" value="Genomic_DNA"/>
</dbReference>